<dbReference type="EMBL" id="BPLR01012307">
    <property type="protein sequence ID" value="GIY52926.1"/>
    <property type="molecule type" value="Genomic_DNA"/>
</dbReference>
<evidence type="ECO:0000256" key="7">
    <source>
        <dbReference type="ARBA" id="ARBA00023180"/>
    </source>
</evidence>
<sequence>MHVFHDDLLPIFVTLDELSFLTNPKTFLVIADSRPVGAYAGLYENILQTKPLYLQLLSQDSLHCFENVYVGLNKQSTWYQYGFKEPQTSFRKETGFLLLVRKHNRKILNQAEVLQVIYKNSGLKTLAIGLDSSSVLEVIEEILNSSLVIAMHGSLLILSLFLDHHSAVIELFPFGINPDISTPYKSLCEQSGLNLFYRSWQNDVQSNTFPHPEYPPEFGGISHLSSKDQEKIQNSVVKPFLCCDDPVWLYRIYQDTVVDTQSLEWEQPWNLRFLNVLDIEYEVWLQEVGGEDVKAYLMKTNKFVIPFKKTYHAWIRCHADGLIGPFTSSPVFLHC</sequence>
<reference evidence="9 10" key="1">
    <citation type="submission" date="2021-06" db="EMBL/GenBank/DDBJ databases">
        <title>Caerostris extrusa draft genome.</title>
        <authorList>
            <person name="Kono N."/>
            <person name="Arakawa K."/>
        </authorList>
    </citation>
    <scope>NUCLEOTIDE SEQUENCE [LARGE SCALE GENOMIC DNA]</scope>
</reference>
<dbReference type="PANTHER" id="PTHR20961">
    <property type="entry name" value="GLYCOSYLTRANSFERASE"/>
    <property type="match status" value="1"/>
</dbReference>
<evidence type="ECO:0000256" key="2">
    <source>
        <dbReference type="ARBA" id="ARBA00022676"/>
    </source>
</evidence>
<dbReference type="GO" id="GO:0005783">
    <property type="term" value="C:endoplasmic reticulum"/>
    <property type="evidence" value="ECO:0007669"/>
    <property type="project" value="TreeGrafter"/>
</dbReference>
<keyword evidence="2" id="KW-0328">Glycosyltransferase</keyword>
<dbReference type="GO" id="GO:0016020">
    <property type="term" value="C:membrane"/>
    <property type="evidence" value="ECO:0007669"/>
    <property type="project" value="UniProtKB-SubCell"/>
</dbReference>
<dbReference type="InterPro" id="IPR049625">
    <property type="entry name" value="Glyco_transf_61_cat"/>
</dbReference>
<evidence type="ECO:0000256" key="4">
    <source>
        <dbReference type="ARBA" id="ARBA00022692"/>
    </source>
</evidence>
<protein>
    <submittedName>
        <fullName evidence="9">Protein O-linked-mannose beta-1,4-N-acetylglucosaminyltransferase 2</fullName>
    </submittedName>
</protein>
<dbReference type="GO" id="GO:0097363">
    <property type="term" value="F:protein O-acetylglucosaminyltransferase activity"/>
    <property type="evidence" value="ECO:0007669"/>
    <property type="project" value="TreeGrafter"/>
</dbReference>
<dbReference type="AlphaFoldDB" id="A0AAV4U541"/>
<keyword evidence="3" id="KW-0808">Transferase</keyword>
<dbReference type="InterPro" id="IPR007657">
    <property type="entry name" value="Glycosyltransferase_61"/>
</dbReference>
<comment type="caution">
    <text evidence="9">The sequence shown here is derived from an EMBL/GenBank/DDBJ whole genome shotgun (WGS) entry which is preliminary data.</text>
</comment>
<accession>A0AAV4U541</accession>
<dbReference type="GO" id="GO:0035269">
    <property type="term" value="P:protein O-linked glycosylation via mannose"/>
    <property type="evidence" value="ECO:0007669"/>
    <property type="project" value="TreeGrafter"/>
</dbReference>
<evidence type="ECO:0000256" key="5">
    <source>
        <dbReference type="ARBA" id="ARBA00022989"/>
    </source>
</evidence>
<dbReference type="Pfam" id="PF04577">
    <property type="entry name" value="Glyco_transf_61"/>
    <property type="match status" value="1"/>
</dbReference>
<keyword evidence="10" id="KW-1185">Reference proteome</keyword>
<feature type="domain" description="Glycosyltransferase 61 catalytic" evidence="8">
    <location>
        <begin position="77"/>
        <end position="169"/>
    </location>
</feature>
<dbReference type="PANTHER" id="PTHR20961:SF38">
    <property type="entry name" value="PROTEIN O-LINKED-MANNOSE BETA-1,4-N-ACETYLGLUCOSAMINYLTRANSFERASE 2"/>
    <property type="match status" value="1"/>
</dbReference>
<gene>
    <name evidence="9" type="primary">pomgnt2</name>
    <name evidence="9" type="ORF">CEXT_430051</name>
</gene>
<name>A0AAV4U541_CAEEX</name>
<evidence type="ECO:0000256" key="6">
    <source>
        <dbReference type="ARBA" id="ARBA00023136"/>
    </source>
</evidence>
<keyword evidence="5" id="KW-1133">Transmembrane helix</keyword>
<evidence type="ECO:0000313" key="10">
    <source>
        <dbReference type="Proteomes" id="UP001054945"/>
    </source>
</evidence>
<evidence type="ECO:0000313" key="9">
    <source>
        <dbReference type="EMBL" id="GIY52926.1"/>
    </source>
</evidence>
<keyword evidence="7" id="KW-0325">Glycoprotein</keyword>
<keyword evidence="4" id="KW-0812">Transmembrane</keyword>
<comment type="subcellular location">
    <subcellularLocation>
        <location evidence="1">Membrane</location>
        <topology evidence="1">Single-pass membrane protein</topology>
    </subcellularLocation>
</comment>
<proteinExistence type="predicted"/>
<evidence type="ECO:0000259" key="8">
    <source>
        <dbReference type="Pfam" id="PF04577"/>
    </source>
</evidence>
<evidence type="ECO:0000256" key="1">
    <source>
        <dbReference type="ARBA" id="ARBA00004167"/>
    </source>
</evidence>
<dbReference type="Proteomes" id="UP001054945">
    <property type="component" value="Unassembled WGS sequence"/>
</dbReference>
<organism evidence="9 10">
    <name type="scientific">Caerostris extrusa</name>
    <name type="common">Bark spider</name>
    <name type="synonym">Caerostris bankana</name>
    <dbReference type="NCBI Taxonomy" id="172846"/>
    <lineage>
        <taxon>Eukaryota</taxon>
        <taxon>Metazoa</taxon>
        <taxon>Ecdysozoa</taxon>
        <taxon>Arthropoda</taxon>
        <taxon>Chelicerata</taxon>
        <taxon>Arachnida</taxon>
        <taxon>Araneae</taxon>
        <taxon>Araneomorphae</taxon>
        <taxon>Entelegynae</taxon>
        <taxon>Araneoidea</taxon>
        <taxon>Araneidae</taxon>
        <taxon>Caerostris</taxon>
    </lineage>
</organism>
<keyword evidence="6" id="KW-0472">Membrane</keyword>
<evidence type="ECO:0000256" key="3">
    <source>
        <dbReference type="ARBA" id="ARBA00022679"/>
    </source>
</evidence>